<feature type="compositionally biased region" description="Low complexity" evidence="1">
    <location>
        <begin position="28"/>
        <end position="52"/>
    </location>
</feature>
<feature type="region of interest" description="Disordered" evidence="1">
    <location>
        <begin position="227"/>
        <end position="280"/>
    </location>
</feature>
<evidence type="ECO:0000313" key="3">
    <source>
        <dbReference type="Proteomes" id="UP000282084"/>
    </source>
</evidence>
<dbReference type="AlphaFoldDB" id="A0A495W6C2"/>
<feature type="compositionally biased region" description="Low complexity" evidence="1">
    <location>
        <begin position="240"/>
        <end position="257"/>
    </location>
</feature>
<name>A0A495W6C2_9PSEU</name>
<dbReference type="EMBL" id="RBXO01000001">
    <property type="protein sequence ID" value="RKT55348.1"/>
    <property type="molecule type" value="Genomic_DNA"/>
</dbReference>
<reference evidence="2 3" key="1">
    <citation type="submission" date="2018-10" db="EMBL/GenBank/DDBJ databases">
        <title>Sequencing the genomes of 1000 actinobacteria strains.</title>
        <authorList>
            <person name="Klenk H.-P."/>
        </authorList>
    </citation>
    <scope>NUCLEOTIDE SEQUENCE [LARGE SCALE GENOMIC DNA]</scope>
    <source>
        <strain evidence="2 3">DSM 43800</strain>
    </source>
</reference>
<dbReference type="OrthoDB" id="3695233at2"/>
<keyword evidence="3" id="KW-1185">Reference proteome</keyword>
<dbReference type="Proteomes" id="UP000282084">
    <property type="component" value="Unassembled WGS sequence"/>
</dbReference>
<dbReference type="RefSeq" id="WP_121007062.1">
    <property type="nucleotide sequence ID" value="NZ_RBXO01000001.1"/>
</dbReference>
<gene>
    <name evidence="2" type="ORF">C8E97_4011</name>
</gene>
<feature type="region of interest" description="Disordered" evidence="1">
    <location>
        <begin position="28"/>
        <end position="63"/>
    </location>
</feature>
<organism evidence="2 3">
    <name type="scientific">Saccharothrix australiensis</name>
    <dbReference type="NCBI Taxonomy" id="2072"/>
    <lineage>
        <taxon>Bacteria</taxon>
        <taxon>Bacillati</taxon>
        <taxon>Actinomycetota</taxon>
        <taxon>Actinomycetes</taxon>
        <taxon>Pseudonocardiales</taxon>
        <taxon>Pseudonocardiaceae</taxon>
        <taxon>Saccharothrix</taxon>
    </lineage>
</organism>
<accession>A0A495W6C2</accession>
<proteinExistence type="predicted"/>
<sequence length="280" mass="28339">MVPVRRVVGVGAGVLALLVGCDAAPRPDGGAPTTGGAPVTGTALGTLGAEPTDTSRPTRTADGGAVITVGGARLDGRTDTTPWPLEFELFEDEPKEVGCKTFSVTADSAVPVTVDVSVSNPRLFTLLPEGRNCGASEGDCHGFTFRPVRGTSEQRCRVAVEASRPTGGRASAEVVFGFRGRCTSAAGRPCDDPRVAAASPSPERPVVVTWAPQVATLTAVALPCRQADGVPDPDGRLVCPTTRSPAASTGAGTTRTGSPPPGTGRTGTTPPGRTTPSTTP</sequence>
<protein>
    <submittedName>
        <fullName evidence="2">Uncharacterized protein</fullName>
    </submittedName>
</protein>
<evidence type="ECO:0000313" key="2">
    <source>
        <dbReference type="EMBL" id="RKT55348.1"/>
    </source>
</evidence>
<comment type="caution">
    <text evidence="2">The sequence shown here is derived from an EMBL/GenBank/DDBJ whole genome shotgun (WGS) entry which is preliminary data.</text>
</comment>
<dbReference type="PROSITE" id="PS51257">
    <property type="entry name" value="PROKAR_LIPOPROTEIN"/>
    <property type="match status" value="1"/>
</dbReference>
<feature type="compositionally biased region" description="Low complexity" evidence="1">
    <location>
        <begin position="266"/>
        <end position="280"/>
    </location>
</feature>
<evidence type="ECO:0000256" key="1">
    <source>
        <dbReference type="SAM" id="MobiDB-lite"/>
    </source>
</evidence>